<dbReference type="SUPFAM" id="SSF51445">
    <property type="entry name" value="(Trans)glycosidases"/>
    <property type="match status" value="1"/>
</dbReference>
<protein>
    <submittedName>
        <fullName evidence="2">Endo alpha-1,4 polygalactosaminidase</fullName>
    </submittedName>
</protein>
<dbReference type="Proteomes" id="UP000595460">
    <property type="component" value="Chromosome"/>
</dbReference>
<accession>A0ABX7BXB0</accession>
<gene>
    <name evidence="2" type="ORF">JI749_11825</name>
</gene>
<name>A0ABX7BXB0_9HYPH</name>
<dbReference type="InterPro" id="IPR017853">
    <property type="entry name" value="GH"/>
</dbReference>
<dbReference type="Pfam" id="PF03537">
    <property type="entry name" value="Glyco_hydro_114"/>
    <property type="match status" value="1"/>
</dbReference>
<proteinExistence type="predicted"/>
<evidence type="ECO:0000259" key="1">
    <source>
        <dbReference type="Pfam" id="PF03537"/>
    </source>
</evidence>
<organism evidence="2 3">
    <name type="scientific">Devosia oryziradicis</name>
    <dbReference type="NCBI Taxonomy" id="2801335"/>
    <lineage>
        <taxon>Bacteria</taxon>
        <taxon>Pseudomonadati</taxon>
        <taxon>Pseudomonadota</taxon>
        <taxon>Alphaproteobacteria</taxon>
        <taxon>Hyphomicrobiales</taxon>
        <taxon>Devosiaceae</taxon>
        <taxon>Devosia</taxon>
    </lineage>
</organism>
<feature type="domain" description="Glycoside-hydrolase family GH114 TIM-barrel" evidence="1">
    <location>
        <begin position="29"/>
        <end position="247"/>
    </location>
</feature>
<dbReference type="PANTHER" id="PTHR35273:SF2">
    <property type="entry name" value="ALPHA-GALACTOSIDASE"/>
    <property type="match status" value="1"/>
</dbReference>
<dbReference type="InterPro" id="IPR004352">
    <property type="entry name" value="GH114_TIM-barrel"/>
</dbReference>
<dbReference type="Gene3D" id="3.20.20.70">
    <property type="entry name" value="Aldolase class I"/>
    <property type="match status" value="1"/>
</dbReference>
<dbReference type="RefSeq" id="WP_201653951.1">
    <property type="nucleotide sequence ID" value="NZ_CP068047.1"/>
</dbReference>
<evidence type="ECO:0000313" key="3">
    <source>
        <dbReference type="Proteomes" id="UP000595460"/>
    </source>
</evidence>
<reference evidence="2 3" key="1">
    <citation type="submission" date="2021-01" db="EMBL/GenBank/DDBJ databases">
        <title>Genome seq and assembly of Devosia sp. G19.</title>
        <authorList>
            <person name="Chhetri G."/>
        </authorList>
    </citation>
    <scope>NUCLEOTIDE SEQUENCE [LARGE SCALE GENOMIC DNA]</scope>
    <source>
        <strain evidence="2 3">G19</strain>
    </source>
</reference>
<sequence length="259" mass="28034">MAILLLVVLAGGHAAAHDVRLPHAGGQYDSQLGGAYEPPRGTMIVSRDRSEAPAPGLYNICCVNAFQTQPHETAWWVANHPDLLLRQGAALFEDPNWPGEVLFDTGSADKRASLAAIVGEWIAQCAADGYDAIEADNLDTYSRSDGALSVDDNLAYARLLIDQAHGLGLAFAQKNSGDLGTLGKAAGFDFAIVESCQAYDECDRYMDVYGRSVLAIEYTDTEAANFEMSCAARGRQISVIRRDRNLTMPGEPSYFYQTC</sequence>
<keyword evidence="3" id="KW-1185">Reference proteome</keyword>
<dbReference type="PANTHER" id="PTHR35273">
    <property type="entry name" value="ALPHA-1,4 POLYGALACTOSAMINIDASE, PUTATIVE (AFU_ORTHOLOGUE AFUA_3G07890)-RELATED"/>
    <property type="match status" value="1"/>
</dbReference>
<dbReference type="InterPro" id="IPR013785">
    <property type="entry name" value="Aldolase_TIM"/>
</dbReference>
<evidence type="ECO:0000313" key="2">
    <source>
        <dbReference type="EMBL" id="QQR35065.1"/>
    </source>
</evidence>
<dbReference type="EMBL" id="CP068047">
    <property type="protein sequence ID" value="QQR35065.1"/>
    <property type="molecule type" value="Genomic_DNA"/>
</dbReference>